<comment type="caution">
    <text evidence="1">The sequence shown here is derived from an EMBL/GenBank/DDBJ whole genome shotgun (WGS) entry which is preliminary data.</text>
</comment>
<reference evidence="1" key="1">
    <citation type="submission" date="2020-02" db="EMBL/GenBank/DDBJ databases">
        <title>Genome sequencing of the panga catfish, Pangasius djambal.</title>
        <authorList>
            <person name="Wen M."/>
            <person name="Zahm M."/>
            <person name="Roques C."/>
            <person name="Cabau C."/>
            <person name="Klopp C."/>
            <person name="Donnadieu C."/>
            <person name="Jouanno E."/>
            <person name="Avarre J.-C."/>
            <person name="Campet M."/>
            <person name="Ha T."/>
            <person name="Dugue R."/>
            <person name="Lampietro C."/>
            <person name="Louis A."/>
            <person name="Herpin A."/>
            <person name="Echchiki A."/>
            <person name="Berthelot C."/>
            <person name="Parey E."/>
            <person name="Roest-Crollius H."/>
            <person name="Braasch I."/>
            <person name="Postlethwait J.H."/>
            <person name="Bobe J."/>
            <person name="Montfort J."/>
            <person name="Bouchez O."/>
            <person name="Begum T."/>
            <person name="Schartl M."/>
            <person name="Gustiano R."/>
            <person name="Guiguen Y."/>
        </authorList>
    </citation>
    <scope>NUCLEOTIDE SEQUENCE</scope>
    <source>
        <strain evidence="1">Pdj_M5554</strain>
    </source>
</reference>
<proteinExistence type="predicted"/>
<keyword evidence="2" id="KW-1185">Reference proteome</keyword>
<evidence type="ECO:0000313" key="2">
    <source>
        <dbReference type="Proteomes" id="UP000830395"/>
    </source>
</evidence>
<organism evidence="1 2">
    <name type="scientific">Pangasius djambal</name>
    <dbReference type="NCBI Taxonomy" id="1691987"/>
    <lineage>
        <taxon>Eukaryota</taxon>
        <taxon>Metazoa</taxon>
        <taxon>Chordata</taxon>
        <taxon>Craniata</taxon>
        <taxon>Vertebrata</taxon>
        <taxon>Euteleostomi</taxon>
        <taxon>Actinopterygii</taxon>
        <taxon>Neopterygii</taxon>
        <taxon>Teleostei</taxon>
        <taxon>Ostariophysi</taxon>
        <taxon>Siluriformes</taxon>
        <taxon>Pangasiidae</taxon>
        <taxon>Pangasius</taxon>
    </lineage>
</organism>
<name>A0ACC5Y1C8_9TELE</name>
<sequence length="82" mass="8752">MQTDTAENGVIVSLATLAALRRGLCDCVWGTARCRSTEDAHSRHGVSPIPFPCLRAPSVQHLVSGASEWSPTHQHTTVSEGV</sequence>
<gene>
    <name evidence="1" type="ORF">PDJAM_G00106030</name>
</gene>
<protein>
    <submittedName>
        <fullName evidence="1">Uncharacterized protein</fullName>
    </submittedName>
</protein>
<evidence type="ECO:0000313" key="1">
    <source>
        <dbReference type="EMBL" id="MCJ8729408.1"/>
    </source>
</evidence>
<dbReference type="Proteomes" id="UP000830395">
    <property type="component" value="Chromosome 2"/>
</dbReference>
<accession>A0ACC5Y1C8</accession>
<dbReference type="EMBL" id="CM040976">
    <property type="protein sequence ID" value="MCJ8729408.1"/>
    <property type="molecule type" value="Genomic_DNA"/>
</dbReference>